<evidence type="ECO:0000256" key="1">
    <source>
        <dbReference type="SAM" id="MobiDB-lite"/>
    </source>
</evidence>
<name>A0A8H6KH53_9PEZI</name>
<evidence type="ECO:0000313" key="2">
    <source>
        <dbReference type="EMBL" id="KAF6830666.1"/>
    </source>
</evidence>
<evidence type="ECO:0000313" key="3">
    <source>
        <dbReference type="Proteomes" id="UP000639643"/>
    </source>
</evidence>
<comment type="caution">
    <text evidence="2">The sequence shown here is derived from an EMBL/GenBank/DDBJ whole genome shotgun (WGS) entry which is preliminary data.</text>
</comment>
<organism evidence="2 3">
    <name type="scientific">Colletotrichum musicola</name>
    <dbReference type="NCBI Taxonomy" id="2175873"/>
    <lineage>
        <taxon>Eukaryota</taxon>
        <taxon>Fungi</taxon>
        <taxon>Dikarya</taxon>
        <taxon>Ascomycota</taxon>
        <taxon>Pezizomycotina</taxon>
        <taxon>Sordariomycetes</taxon>
        <taxon>Hypocreomycetidae</taxon>
        <taxon>Glomerellales</taxon>
        <taxon>Glomerellaceae</taxon>
        <taxon>Colletotrichum</taxon>
        <taxon>Colletotrichum orchidearum species complex</taxon>
    </lineage>
</organism>
<dbReference type="Proteomes" id="UP000639643">
    <property type="component" value="Unassembled WGS sequence"/>
</dbReference>
<feature type="region of interest" description="Disordered" evidence="1">
    <location>
        <begin position="98"/>
        <end position="162"/>
    </location>
</feature>
<gene>
    <name evidence="2" type="ORF">CMUS01_07663</name>
</gene>
<protein>
    <submittedName>
        <fullName evidence="2">Uncharacterized protein</fullName>
    </submittedName>
</protein>
<dbReference type="EMBL" id="WIGM01000280">
    <property type="protein sequence ID" value="KAF6830666.1"/>
    <property type="molecule type" value="Genomic_DNA"/>
</dbReference>
<accession>A0A8H6KH53</accession>
<feature type="compositionally biased region" description="Basic and acidic residues" evidence="1">
    <location>
        <begin position="151"/>
        <end position="162"/>
    </location>
</feature>
<reference evidence="2" key="1">
    <citation type="journal article" date="2020" name="Phytopathology">
        <title>Genome Sequence Resources of Colletotrichum truncatum, C. plurivorum, C. musicola, and C. sojae: Four Species Pathogenic to Soybean (Glycine max).</title>
        <authorList>
            <person name="Rogerio F."/>
            <person name="Boufleur T.R."/>
            <person name="Ciampi-Guillardi M."/>
            <person name="Sukno S.A."/>
            <person name="Thon M.R."/>
            <person name="Massola Junior N.S."/>
            <person name="Baroncelli R."/>
        </authorList>
    </citation>
    <scope>NUCLEOTIDE SEQUENCE</scope>
    <source>
        <strain evidence="2">LFN0074</strain>
    </source>
</reference>
<dbReference type="AlphaFoldDB" id="A0A8H6KH53"/>
<keyword evidence="3" id="KW-1185">Reference proteome</keyword>
<feature type="compositionally biased region" description="Polar residues" evidence="1">
    <location>
        <begin position="108"/>
        <end position="117"/>
    </location>
</feature>
<proteinExistence type="predicted"/>
<sequence length="162" mass="17544">MSTSTATATATAITTRFGSAALRSFLQSSVALALLALPSSPPSLSPSRRARYFHRSAPFKYLDYAQSLRLAHPLHRSRLPAPSAKIILAPFRPLPFYPATPSHEPRSLSLNTTTQPRTDNDDDVTLSIHASPTLDCEKTAISLSHPGPTLRPDEAILEDRSG</sequence>